<evidence type="ECO:0000313" key="3">
    <source>
        <dbReference type="EMBL" id="MFC7746920.1"/>
    </source>
</evidence>
<feature type="transmembrane region" description="Helical" evidence="2">
    <location>
        <begin position="863"/>
        <end position="880"/>
    </location>
</feature>
<feature type="transmembrane region" description="Helical" evidence="2">
    <location>
        <begin position="321"/>
        <end position="338"/>
    </location>
</feature>
<feature type="transmembrane region" description="Helical" evidence="2">
    <location>
        <begin position="481"/>
        <end position="500"/>
    </location>
</feature>
<dbReference type="Proteomes" id="UP001596620">
    <property type="component" value="Unassembled WGS sequence"/>
</dbReference>
<feature type="transmembrane region" description="Helical" evidence="2">
    <location>
        <begin position="887"/>
        <end position="907"/>
    </location>
</feature>
<feature type="transmembrane region" description="Helical" evidence="2">
    <location>
        <begin position="764"/>
        <end position="781"/>
    </location>
</feature>
<dbReference type="NCBIfam" id="NF047321">
    <property type="entry name" value="SCO7613_CTERM"/>
    <property type="match status" value="1"/>
</dbReference>
<dbReference type="InterPro" id="IPR058062">
    <property type="entry name" value="SCO7613_C"/>
</dbReference>
<feature type="transmembrane region" description="Helical" evidence="2">
    <location>
        <begin position="239"/>
        <end position="258"/>
    </location>
</feature>
<feature type="transmembrane region" description="Helical" evidence="2">
    <location>
        <begin position="213"/>
        <end position="232"/>
    </location>
</feature>
<feature type="transmembrane region" description="Helical" evidence="2">
    <location>
        <begin position="966"/>
        <end position="982"/>
    </location>
</feature>
<comment type="caution">
    <text evidence="3">The sequence shown here is derived from an EMBL/GenBank/DDBJ whole genome shotgun (WGS) entry which is preliminary data.</text>
</comment>
<evidence type="ECO:0000256" key="2">
    <source>
        <dbReference type="SAM" id="Phobius"/>
    </source>
</evidence>
<evidence type="ECO:0000313" key="4">
    <source>
        <dbReference type="Proteomes" id="UP001596620"/>
    </source>
</evidence>
<sequence>MSTREPSDREKVTKEEIRQLKEKQYITPGVYEEIIQRYEQFLKDDQTYVQDTFDQENEAIQQNLADKTNPENKAASTKTYAAFASETPAAQQSDSDQSAVHKTVPKQKSKQQIRDQNITWSLSIGIILLLIGGTVLATSNWDIMSSWMKTGMIAAIAALFFGLAVFTKNILKIRKTALAFYVLGNLFLPIVYISLGFYEQLGTYFSPGGEGRYLYGATGSLLLFSVYLYSAFKLNTRLFVWFANSMLTLFAGFFIGWLDLSVDGFYLGVILFNSLLVGAYQYLKRQAKWQLFVNEFTLYIQANLILSTLLMLLFYSNDVFHGFNLLLTAAVYMSMLYVTKRTEYFFVFTLMLVYGAYQTIEFSVAHNIGAVAYALLGFVFLVLPKLIAHQAALDKLFKYTSAVVSGFAFIYISVQGLLIHMDDPSLTLILAYFLIAGNYIYLSNLTDIKRTIFYYLSSAFLLAGLFELVRLGQTILPYESMTFSMFIVSFAFYVGVGCLGKLPYLKAINTSARDMAMLVMAVCLLWEAAAMNWMHLGIMLLLTSALGVVMDAFEQRLASSNARLTAYLLQPIALGLAVTMFYMTGQGDILPGGDPGPFAPVPLVLASLSLLLATFIWQQLKRHSFSNQSFYVAQGFYLLAIFQTLSLTNLEFNPTLRYVIILGGVIMAYLLYRKVASAIIPYVMGLFTLLFYLSLLYALHDGYALTSELFISLQFAIGAFLLFVTGAGFWRFDQSIANAYWYVAHIYYPLALIVSLFYGDIAVWSAMLAVVVYGVSTWAARVEWTRKLCLYAGLTSFWLLVMYTMLSFDRGDDLHYASLITTILLTSGWALSNTIWRQRIIYYVIPFSLIGLMNFALLHPFDLTQLIVTMLYTSIILGMLHIQKWDTLNGIPLMILFIALINFIQTHPTYDDIVLVVASVIFLIIGLLLYPVIYKAHKATFPLVDWYTIAGFVSLGFLYVYDGDTLFQQLLPGILVSLAIYVQRNRLPFVAGKWLVAGAVGYLLQPYYTLLNHLAIPDLIEAECYVLPWVGLAMFIKAIAGKQHQRLMNDTQWVVLVLVSLVLVQDGLQSNTVYDAIILGSLSLLAMLGGMMFKQKSFFFTGSGVLLLNLLIQTRPFWGNMPWWVYLLIAGSILITVASYYEWHKQKTSKGNDTFMTLFYKNVVQRIKKWE</sequence>
<feature type="transmembrane region" description="Helical" evidence="2">
    <location>
        <begin position="739"/>
        <end position="758"/>
    </location>
</feature>
<evidence type="ECO:0000256" key="1">
    <source>
        <dbReference type="SAM" id="MobiDB-lite"/>
    </source>
</evidence>
<feature type="compositionally biased region" description="Polar residues" evidence="1">
    <location>
        <begin position="88"/>
        <end position="100"/>
    </location>
</feature>
<feature type="transmembrane region" description="Helical" evidence="2">
    <location>
        <begin position="565"/>
        <end position="585"/>
    </location>
</feature>
<dbReference type="EMBL" id="JBHTGR010000011">
    <property type="protein sequence ID" value="MFC7746920.1"/>
    <property type="molecule type" value="Genomic_DNA"/>
</dbReference>
<feature type="transmembrane region" description="Helical" evidence="2">
    <location>
        <begin position="295"/>
        <end position="315"/>
    </location>
</feature>
<organism evidence="3 4">
    <name type="scientific">Lentibacillus kimchii</name>
    <dbReference type="NCBI Taxonomy" id="1542911"/>
    <lineage>
        <taxon>Bacteria</taxon>
        <taxon>Bacillati</taxon>
        <taxon>Bacillota</taxon>
        <taxon>Bacilli</taxon>
        <taxon>Bacillales</taxon>
        <taxon>Bacillaceae</taxon>
        <taxon>Lentibacillus</taxon>
    </lineage>
</organism>
<gene>
    <name evidence="3" type="ORF">ACFQU8_06680</name>
</gene>
<feature type="transmembrane region" description="Helical" evidence="2">
    <location>
        <begin position="840"/>
        <end position="857"/>
    </location>
</feature>
<keyword evidence="4" id="KW-1185">Reference proteome</keyword>
<feature type="transmembrane region" description="Helical" evidence="2">
    <location>
        <begin position="1123"/>
        <end position="1141"/>
    </location>
</feature>
<name>A0ABW2UW97_9BACI</name>
<feature type="transmembrane region" description="Helical" evidence="2">
    <location>
        <begin position="345"/>
        <end position="364"/>
    </location>
</feature>
<feature type="transmembrane region" description="Helical" evidence="2">
    <location>
        <begin position="147"/>
        <end position="166"/>
    </location>
</feature>
<proteinExistence type="predicted"/>
<feature type="transmembrane region" description="Helical" evidence="2">
    <location>
        <begin position="629"/>
        <end position="649"/>
    </location>
</feature>
<protein>
    <submittedName>
        <fullName evidence="3">SCO7613 C-terminal domain-containing membrane protein</fullName>
    </submittedName>
</protein>
<keyword evidence="2" id="KW-1133">Transmembrane helix</keyword>
<dbReference type="RefSeq" id="WP_382358433.1">
    <property type="nucleotide sequence ID" value="NZ_JBHTGR010000011.1"/>
</dbReference>
<feature type="transmembrane region" description="Helical" evidence="2">
    <location>
        <begin position="264"/>
        <end position="283"/>
    </location>
</feature>
<keyword evidence="2" id="KW-0472">Membrane</keyword>
<feature type="transmembrane region" description="Helical" evidence="2">
    <location>
        <begin position="597"/>
        <end position="617"/>
    </location>
</feature>
<feature type="transmembrane region" description="Helical" evidence="2">
    <location>
        <begin position="913"/>
        <end position="933"/>
    </location>
</feature>
<feature type="transmembrane region" description="Helical" evidence="2">
    <location>
        <begin position="425"/>
        <end position="445"/>
    </location>
</feature>
<keyword evidence="2" id="KW-0812">Transmembrane</keyword>
<feature type="region of interest" description="Disordered" evidence="1">
    <location>
        <begin position="86"/>
        <end position="108"/>
    </location>
</feature>
<feature type="transmembrane region" description="Helical" evidence="2">
    <location>
        <begin position="711"/>
        <end position="732"/>
    </location>
</feature>
<feature type="transmembrane region" description="Helical" evidence="2">
    <location>
        <begin position="814"/>
        <end position="831"/>
    </location>
</feature>
<feature type="transmembrane region" description="Helical" evidence="2">
    <location>
        <begin position="679"/>
        <end position="699"/>
    </location>
</feature>
<feature type="transmembrane region" description="Helical" evidence="2">
    <location>
        <begin position="1098"/>
        <end position="1117"/>
    </location>
</feature>
<feature type="transmembrane region" description="Helical" evidence="2">
    <location>
        <begin position="1020"/>
        <end position="1040"/>
    </location>
</feature>
<feature type="transmembrane region" description="Helical" evidence="2">
    <location>
        <begin position="178"/>
        <end position="198"/>
    </location>
</feature>
<feature type="transmembrane region" description="Helical" evidence="2">
    <location>
        <begin position="370"/>
        <end position="387"/>
    </location>
</feature>
<accession>A0ABW2UW97</accession>
<feature type="transmembrane region" description="Helical" evidence="2">
    <location>
        <begin position="118"/>
        <end position="141"/>
    </location>
</feature>
<feature type="transmembrane region" description="Helical" evidence="2">
    <location>
        <begin position="535"/>
        <end position="553"/>
    </location>
</feature>
<feature type="transmembrane region" description="Helical" evidence="2">
    <location>
        <begin position="788"/>
        <end position="808"/>
    </location>
</feature>
<reference evidence="4" key="1">
    <citation type="journal article" date="2019" name="Int. J. Syst. Evol. Microbiol.">
        <title>The Global Catalogue of Microorganisms (GCM) 10K type strain sequencing project: providing services to taxonomists for standard genome sequencing and annotation.</title>
        <authorList>
            <consortium name="The Broad Institute Genomics Platform"/>
            <consortium name="The Broad Institute Genome Sequencing Center for Infectious Disease"/>
            <person name="Wu L."/>
            <person name="Ma J."/>
        </authorList>
    </citation>
    <scope>NUCLEOTIDE SEQUENCE [LARGE SCALE GENOMIC DNA]</scope>
    <source>
        <strain evidence="4">JCM 30234</strain>
    </source>
</reference>
<feature type="transmembrane region" description="Helical" evidence="2">
    <location>
        <begin position="399"/>
        <end position="419"/>
    </location>
</feature>
<feature type="transmembrane region" description="Helical" evidence="2">
    <location>
        <begin position="512"/>
        <end position="529"/>
    </location>
</feature>
<feature type="transmembrane region" description="Helical" evidence="2">
    <location>
        <begin position="989"/>
        <end position="1008"/>
    </location>
</feature>
<feature type="transmembrane region" description="Helical" evidence="2">
    <location>
        <begin position="655"/>
        <end position="672"/>
    </location>
</feature>
<feature type="transmembrane region" description="Helical" evidence="2">
    <location>
        <begin position="452"/>
        <end position="469"/>
    </location>
</feature>
<feature type="transmembrane region" description="Helical" evidence="2">
    <location>
        <begin position="940"/>
        <end position="960"/>
    </location>
</feature>